<feature type="compositionally biased region" description="Basic residues" evidence="1">
    <location>
        <begin position="143"/>
        <end position="152"/>
    </location>
</feature>
<comment type="caution">
    <text evidence="2">The sequence shown here is derived from an EMBL/GenBank/DDBJ whole genome shotgun (WGS) entry which is preliminary data.</text>
</comment>
<sequence>MEIDKRKGVGGGEEVVTGMKNEQQTCCDVTLRVGTAGVATPFSGQFTPAAYQTGGRMLTSGLVRLHRSYKRGINRRDKMQQQEEEEEEEEEDHSLPTSKLLSERSADVMSKHDNAQTTSLEWETLKRSRTNKSSISHGFKHDYKFRKKGKKH</sequence>
<proteinExistence type="predicted"/>
<dbReference type="AlphaFoldDB" id="A0A4Z2GVR1"/>
<name>A0A4Z2GVR1_9TELE</name>
<protein>
    <submittedName>
        <fullName evidence="2">Uncharacterized protein</fullName>
    </submittedName>
</protein>
<feature type="compositionally biased region" description="Acidic residues" evidence="1">
    <location>
        <begin position="82"/>
        <end position="92"/>
    </location>
</feature>
<evidence type="ECO:0000256" key="1">
    <source>
        <dbReference type="SAM" id="MobiDB-lite"/>
    </source>
</evidence>
<reference evidence="2 3" key="1">
    <citation type="submission" date="2019-03" db="EMBL/GenBank/DDBJ databases">
        <title>First draft genome of Liparis tanakae, snailfish: a comprehensive survey of snailfish specific genes.</title>
        <authorList>
            <person name="Kim W."/>
            <person name="Song I."/>
            <person name="Jeong J.-H."/>
            <person name="Kim D."/>
            <person name="Kim S."/>
            <person name="Ryu S."/>
            <person name="Song J.Y."/>
            <person name="Lee S.K."/>
        </authorList>
    </citation>
    <scope>NUCLEOTIDE SEQUENCE [LARGE SCALE GENOMIC DNA]</scope>
    <source>
        <tissue evidence="2">Muscle</tissue>
    </source>
</reference>
<accession>A0A4Z2GVR1</accession>
<keyword evidence="3" id="KW-1185">Reference proteome</keyword>
<feature type="region of interest" description="Disordered" evidence="1">
    <location>
        <begin position="69"/>
        <end position="152"/>
    </location>
</feature>
<organism evidence="2 3">
    <name type="scientific">Liparis tanakae</name>
    <name type="common">Tanaka's snailfish</name>
    <dbReference type="NCBI Taxonomy" id="230148"/>
    <lineage>
        <taxon>Eukaryota</taxon>
        <taxon>Metazoa</taxon>
        <taxon>Chordata</taxon>
        <taxon>Craniata</taxon>
        <taxon>Vertebrata</taxon>
        <taxon>Euteleostomi</taxon>
        <taxon>Actinopterygii</taxon>
        <taxon>Neopterygii</taxon>
        <taxon>Teleostei</taxon>
        <taxon>Neoteleostei</taxon>
        <taxon>Acanthomorphata</taxon>
        <taxon>Eupercaria</taxon>
        <taxon>Perciformes</taxon>
        <taxon>Cottioidei</taxon>
        <taxon>Cottales</taxon>
        <taxon>Liparidae</taxon>
        <taxon>Liparis</taxon>
    </lineage>
</organism>
<feature type="compositionally biased region" description="Basic and acidic residues" evidence="1">
    <location>
        <begin position="101"/>
        <end position="114"/>
    </location>
</feature>
<dbReference type="EMBL" id="SRLO01000405">
    <property type="protein sequence ID" value="TNN57441.1"/>
    <property type="molecule type" value="Genomic_DNA"/>
</dbReference>
<evidence type="ECO:0000313" key="3">
    <source>
        <dbReference type="Proteomes" id="UP000314294"/>
    </source>
</evidence>
<dbReference type="Proteomes" id="UP000314294">
    <property type="component" value="Unassembled WGS sequence"/>
</dbReference>
<evidence type="ECO:0000313" key="2">
    <source>
        <dbReference type="EMBL" id="TNN57441.1"/>
    </source>
</evidence>
<gene>
    <name evidence="2" type="ORF">EYF80_032349</name>
</gene>